<comment type="caution">
    <text evidence="2">The sequence shown here is derived from an EMBL/GenBank/DDBJ whole genome shotgun (WGS) entry which is preliminary data.</text>
</comment>
<evidence type="ECO:0000256" key="1">
    <source>
        <dbReference type="SAM" id="Coils"/>
    </source>
</evidence>
<dbReference type="Pfam" id="PF19268">
    <property type="entry name" value="CIS_TMP"/>
    <property type="match status" value="2"/>
</dbReference>
<name>A0ABP3TLN8_9FLAO</name>
<organism evidence="2 3">
    <name type="scientific">Aquimarina litoralis</name>
    <dbReference type="NCBI Taxonomy" id="584605"/>
    <lineage>
        <taxon>Bacteria</taxon>
        <taxon>Pseudomonadati</taxon>
        <taxon>Bacteroidota</taxon>
        <taxon>Flavobacteriia</taxon>
        <taxon>Flavobacteriales</taxon>
        <taxon>Flavobacteriaceae</taxon>
        <taxon>Aquimarina</taxon>
    </lineage>
</organism>
<evidence type="ECO:0008006" key="4">
    <source>
        <dbReference type="Google" id="ProtNLM"/>
    </source>
</evidence>
<evidence type="ECO:0000313" key="3">
    <source>
        <dbReference type="Proteomes" id="UP001501758"/>
    </source>
</evidence>
<feature type="coiled-coil region" evidence="1">
    <location>
        <begin position="1052"/>
        <end position="1083"/>
    </location>
</feature>
<dbReference type="Proteomes" id="UP001501758">
    <property type="component" value="Unassembled WGS sequence"/>
</dbReference>
<dbReference type="EMBL" id="BAAAGE010000001">
    <property type="protein sequence ID" value="GAA0712098.1"/>
    <property type="molecule type" value="Genomic_DNA"/>
</dbReference>
<dbReference type="InterPro" id="IPR045538">
    <property type="entry name" value="CIS_TMP"/>
</dbReference>
<reference evidence="3" key="1">
    <citation type="journal article" date="2019" name="Int. J. Syst. Evol. Microbiol.">
        <title>The Global Catalogue of Microorganisms (GCM) 10K type strain sequencing project: providing services to taxonomists for standard genome sequencing and annotation.</title>
        <authorList>
            <consortium name="The Broad Institute Genomics Platform"/>
            <consortium name="The Broad Institute Genome Sequencing Center for Infectious Disease"/>
            <person name="Wu L."/>
            <person name="Ma J."/>
        </authorList>
    </citation>
    <scope>NUCLEOTIDE SEQUENCE [LARGE SCALE GENOMIC DNA]</scope>
    <source>
        <strain evidence="3">JCM 15974</strain>
    </source>
</reference>
<sequence>MKKIQSHIIKRQCYEIILDDESDAYAYQNKICYVQGYQVNFVLQKVMDQYSKEEYLDQFDEVLLDLGTISPNNFEKEIVYKVEEALSTFLKNNVFENGTLKTGKRIQLYDKKIEQLEFFLKNGYVNWNVGASQRPMELVKELLSNHRDQTIQLLKTIGKKEAIRKRLITQMEDTFLEEIVIGVTGHEGEYINKYRQNLIEKQKQEQLVETGAVNFRSATWEITLAYIFVESSGFYNRKNFLKLLIYKIAQKYRVTYQKLLHTLIHGVQNQEKQRSWVPEFEKLLTVLQKEEKQKEPVIHKNVKERFLENRYQNFTELLQYYITYNSLPAEVAIDSVKHFQEVLTKYVAQHSSEFQIFFDTFIQNESNTNLLIQRFSDEVLYTMMQQSKNDNISKLIRINERILKTAKTISNTSFVLDTLKKNKGNIVLRTYISLQSNPGILWEEFLFQTVKLGAVDNEFIAVLEYVQNDVNQLAKESINRWVSEIVLPGISVVDAQEIIGDLKGKEKDVAEKIYLKFNNKKENNLQQYFLFLKKNIHQEDAIKLTANILELCGKSRNYTVKEITKWTVDRLNELSKKQQNIKEILGQTLQIIAWLGIQDNIYLGVAEAQIQLGSVKNNLITDEGDQETPKYNIPETVYKKMIKQLNTLLYSPERQDITAALRKVFEDFSKMHKVTTAELKEGLRKHIVNRNDVKFIKKIVEEDSWIEYDAKNTKTEESITYRRDLIQHYVTTGRIPWWSKGISLIQIKQYVREMVERLPAQFVSWLKKAKNPLHVLQLMEEPTYMNLLSYVNSNATNQYFKIIEITNKILDYEVSSLGFVTQKTRAELRSSILAYIVQNQSSNRIDFMKYMLQKIEDVFSIPPENTKIWIWEQMREDESLKEPLVFDFLEKEIKKLDSSQGDTKKMVTSLDEVKHWDTAINLQPKRDIIPRLIEIYKRSPDEIRFNLKRTRFRKRLLHTLNQKEQITLIKELTKDRLQDSWSKMIVELEKIKKHITTSQYQKIWKNFTDKILLYLFVNQDKIWSIDDWSTLWIQSVYEENKEFISDVIPKWSKDLDENLQQSINKKQEEIEKAKNEIIPEEENASTDGQKLEEEQVGEAIYVENSGIIILGPYIALLFERLGLVENQEFKNEEATQKGIHILQYAITGKEYEEEQLLILNKIVCGVDIHTPIAKEVILLPEDKELVNSLLKAIISSWSVLKNTTVEGLRETFLCRGGRLTIEEDSYVLTVEQKTFDMLLDQIPWSITKLKLTWMKKMLEVLWRPS</sequence>
<evidence type="ECO:0000313" key="2">
    <source>
        <dbReference type="EMBL" id="GAA0712098.1"/>
    </source>
</evidence>
<gene>
    <name evidence="2" type="ORF">GCM10009430_02180</name>
</gene>
<keyword evidence="1" id="KW-0175">Coiled coil</keyword>
<accession>A0ABP3TLN8</accession>
<keyword evidence="3" id="KW-1185">Reference proteome</keyword>
<protein>
    <recommendedName>
        <fullName evidence="4">DUF4132 domain-containing protein</fullName>
    </recommendedName>
</protein>
<proteinExistence type="predicted"/>
<dbReference type="RefSeq" id="WP_343909656.1">
    <property type="nucleotide sequence ID" value="NZ_BAAAGE010000001.1"/>
</dbReference>